<dbReference type="InterPro" id="IPR035959">
    <property type="entry name" value="RutC-like_sf"/>
</dbReference>
<organism evidence="2">
    <name type="scientific">marine sediment metagenome</name>
    <dbReference type="NCBI Taxonomy" id="412755"/>
    <lineage>
        <taxon>unclassified sequences</taxon>
        <taxon>metagenomes</taxon>
        <taxon>ecological metagenomes</taxon>
    </lineage>
</organism>
<protein>
    <recommendedName>
        <fullName evidence="1">Endoribonuclease L-PSP/chorismate mutase-like domain-containing protein</fullName>
    </recommendedName>
</protein>
<gene>
    <name evidence="2" type="ORF">S06H3_07038</name>
</gene>
<evidence type="ECO:0000313" key="2">
    <source>
        <dbReference type="EMBL" id="GAH96329.1"/>
    </source>
</evidence>
<proteinExistence type="predicted"/>
<dbReference type="PANTHER" id="PTHR43760:SF1">
    <property type="entry name" value="ENDORIBONUCLEASE L-PSP_CHORISMATE MUTASE-LIKE DOMAIN-CONTAINING PROTEIN"/>
    <property type="match status" value="1"/>
</dbReference>
<comment type="caution">
    <text evidence="2">The sequence shown here is derived from an EMBL/GenBank/DDBJ whole genome shotgun (WGS) entry which is preliminary data.</text>
</comment>
<dbReference type="Pfam" id="PF14588">
    <property type="entry name" value="YjgF_endoribonc"/>
    <property type="match status" value="1"/>
</dbReference>
<dbReference type="CDD" id="cd02199">
    <property type="entry name" value="YjgF_YER057c_UK114_like_1"/>
    <property type="match status" value="1"/>
</dbReference>
<evidence type="ECO:0000259" key="1">
    <source>
        <dbReference type="Pfam" id="PF14588"/>
    </source>
</evidence>
<sequence>MSGYEERLKEMGVTLPRTPKSVGAYIPAKKVGNLVFCSGQGPSVEGKLIHTGKVGAQKTLEEGYEAAKICALNCLAAVKGLVGSVNKIEEIIQVRGFVNSAPDFGKQPEVINGASELLEKIFGEKGKHARCALGTSSLPRDITVELEMIVKVRE</sequence>
<feature type="domain" description="Endoribonuclease L-PSP/chorismate mutase-like" evidence="1">
    <location>
        <begin position="5"/>
        <end position="139"/>
    </location>
</feature>
<dbReference type="EMBL" id="BARV01002805">
    <property type="protein sequence ID" value="GAH96329.1"/>
    <property type="molecule type" value="Genomic_DNA"/>
</dbReference>
<dbReference type="AlphaFoldDB" id="X1L1K8"/>
<dbReference type="PANTHER" id="PTHR43760">
    <property type="entry name" value="ENDORIBONUCLEASE-RELATED"/>
    <property type="match status" value="1"/>
</dbReference>
<dbReference type="InterPro" id="IPR013813">
    <property type="entry name" value="Endoribo_LPSP/chorism_mut-like"/>
</dbReference>
<name>X1L1K8_9ZZZZ</name>
<accession>X1L1K8</accession>
<reference evidence="2" key="1">
    <citation type="journal article" date="2014" name="Front. Microbiol.">
        <title>High frequency of phylogenetically diverse reductive dehalogenase-homologous genes in deep subseafloor sedimentary metagenomes.</title>
        <authorList>
            <person name="Kawai M."/>
            <person name="Futagami T."/>
            <person name="Toyoda A."/>
            <person name="Takaki Y."/>
            <person name="Nishi S."/>
            <person name="Hori S."/>
            <person name="Arai W."/>
            <person name="Tsubouchi T."/>
            <person name="Morono Y."/>
            <person name="Uchiyama I."/>
            <person name="Ito T."/>
            <person name="Fujiyama A."/>
            <person name="Inagaki F."/>
            <person name="Takami H."/>
        </authorList>
    </citation>
    <scope>NUCLEOTIDE SEQUENCE</scope>
    <source>
        <strain evidence="2">Expedition CK06-06</strain>
    </source>
</reference>
<dbReference type="SUPFAM" id="SSF55298">
    <property type="entry name" value="YjgF-like"/>
    <property type="match status" value="1"/>
</dbReference>
<dbReference type="Gene3D" id="3.30.1330.40">
    <property type="entry name" value="RutC-like"/>
    <property type="match status" value="1"/>
</dbReference>